<dbReference type="KEGG" id="tet:TTHERM_00382250"/>
<protein>
    <submittedName>
        <fullName evidence="1">Uncharacterized protein</fullName>
    </submittedName>
</protein>
<evidence type="ECO:0000313" key="2">
    <source>
        <dbReference type="Proteomes" id="UP000009168"/>
    </source>
</evidence>
<gene>
    <name evidence="1" type="ORF">TTHERM_00382250</name>
</gene>
<reference evidence="2" key="1">
    <citation type="journal article" date="2006" name="PLoS Biol.">
        <title>Macronuclear genome sequence of the ciliate Tetrahymena thermophila, a model eukaryote.</title>
        <authorList>
            <person name="Eisen J.A."/>
            <person name="Coyne R.S."/>
            <person name="Wu M."/>
            <person name="Wu D."/>
            <person name="Thiagarajan M."/>
            <person name="Wortman J.R."/>
            <person name="Badger J.H."/>
            <person name="Ren Q."/>
            <person name="Amedeo P."/>
            <person name="Jones K.M."/>
            <person name="Tallon L.J."/>
            <person name="Delcher A.L."/>
            <person name="Salzberg S.L."/>
            <person name="Silva J.C."/>
            <person name="Haas B.J."/>
            <person name="Majoros W.H."/>
            <person name="Farzad M."/>
            <person name="Carlton J.M."/>
            <person name="Smith R.K. Jr."/>
            <person name="Garg J."/>
            <person name="Pearlman R.E."/>
            <person name="Karrer K.M."/>
            <person name="Sun L."/>
            <person name="Manning G."/>
            <person name="Elde N.C."/>
            <person name="Turkewitz A.P."/>
            <person name="Asai D.J."/>
            <person name="Wilkes D.E."/>
            <person name="Wang Y."/>
            <person name="Cai H."/>
            <person name="Collins K."/>
            <person name="Stewart B.A."/>
            <person name="Lee S.R."/>
            <person name="Wilamowska K."/>
            <person name="Weinberg Z."/>
            <person name="Ruzzo W.L."/>
            <person name="Wloga D."/>
            <person name="Gaertig J."/>
            <person name="Frankel J."/>
            <person name="Tsao C.-C."/>
            <person name="Gorovsky M.A."/>
            <person name="Keeling P.J."/>
            <person name="Waller R.F."/>
            <person name="Patron N.J."/>
            <person name="Cherry J.M."/>
            <person name="Stover N.A."/>
            <person name="Krieger C.J."/>
            <person name="del Toro C."/>
            <person name="Ryder H.F."/>
            <person name="Williamson S.C."/>
            <person name="Barbeau R.A."/>
            <person name="Hamilton E.P."/>
            <person name="Orias E."/>
        </authorList>
    </citation>
    <scope>NUCLEOTIDE SEQUENCE [LARGE SCALE GENOMIC DNA]</scope>
    <source>
        <strain evidence="2">SB210</strain>
    </source>
</reference>
<name>Q23F89_TETTS</name>
<dbReference type="OrthoDB" id="293244at2759"/>
<keyword evidence="2" id="KW-1185">Reference proteome</keyword>
<sequence length="137" mass="16318">MSRGPFQASEEQQRQVQEQITLLSTLFKLNHRCFKICLGNDKNYLENQKQAKILLYGKKNTSEYQNTKEDFKNCVQSCSYNYAKARGYIKDNFIKDMTIVQEKNDAIYDSFYNENKSYEDVVEEFKKKQFNFKSQPQ</sequence>
<proteinExistence type="predicted"/>
<dbReference type="InParanoid" id="Q23F89"/>
<dbReference type="AlphaFoldDB" id="Q23F89"/>
<dbReference type="EMBL" id="GG662706">
    <property type="protein sequence ID" value="EAR95264.1"/>
    <property type="molecule type" value="Genomic_DNA"/>
</dbReference>
<dbReference type="OMA" id="DNCIDSC"/>
<accession>Q23F89</accession>
<dbReference type="RefSeq" id="XP_001015509.1">
    <property type="nucleotide sequence ID" value="XM_001015509.2"/>
</dbReference>
<organism evidence="1 2">
    <name type="scientific">Tetrahymena thermophila (strain SB210)</name>
    <dbReference type="NCBI Taxonomy" id="312017"/>
    <lineage>
        <taxon>Eukaryota</taxon>
        <taxon>Sar</taxon>
        <taxon>Alveolata</taxon>
        <taxon>Ciliophora</taxon>
        <taxon>Intramacronucleata</taxon>
        <taxon>Oligohymenophorea</taxon>
        <taxon>Hymenostomatida</taxon>
        <taxon>Tetrahymenina</taxon>
        <taxon>Tetrahymenidae</taxon>
        <taxon>Tetrahymena</taxon>
    </lineage>
</organism>
<dbReference type="Proteomes" id="UP000009168">
    <property type="component" value="Unassembled WGS sequence"/>
</dbReference>
<dbReference type="GeneID" id="7833537"/>
<dbReference type="HOGENOM" id="CLU_1869282_0_0_1"/>
<evidence type="ECO:0000313" key="1">
    <source>
        <dbReference type="EMBL" id="EAR95264.1"/>
    </source>
</evidence>